<accession>A0A381RSQ8</accession>
<dbReference type="EMBL" id="UINC01002218">
    <property type="protein sequence ID" value="SUZ94254.1"/>
    <property type="molecule type" value="Genomic_DNA"/>
</dbReference>
<gene>
    <name evidence="1" type="ORF">METZ01_LOCUS47108</name>
</gene>
<evidence type="ECO:0000313" key="1">
    <source>
        <dbReference type="EMBL" id="SUZ94254.1"/>
    </source>
</evidence>
<reference evidence="1" key="1">
    <citation type="submission" date="2018-05" db="EMBL/GenBank/DDBJ databases">
        <authorList>
            <person name="Lanie J.A."/>
            <person name="Ng W.-L."/>
            <person name="Kazmierczak K.M."/>
            <person name="Andrzejewski T.M."/>
            <person name="Davidsen T.M."/>
            <person name="Wayne K.J."/>
            <person name="Tettelin H."/>
            <person name="Glass J.I."/>
            <person name="Rusch D."/>
            <person name="Podicherti R."/>
            <person name="Tsui H.-C.T."/>
            <person name="Winkler M.E."/>
        </authorList>
    </citation>
    <scope>NUCLEOTIDE SEQUENCE</scope>
</reference>
<dbReference type="AlphaFoldDB" id="A0A381RSQ8"/>
<protein>
    <recommendedName>
        <fullName evidence="2">Carboxypeptidase regulatory-like domain-containing protein</fullName>
    </recommendedName>
</protein>
<dbReference type="InterPro" id="IPR013783">
    <property type="entry name" value="Ig-like_fold"/>
</dbReference>
<dbReference type="SUPFAM" id="SSF49478">
    <property type="entry name" value="Cna protein B-type domain"/>
    <property type="match status" value="1"/>
</dbReference>
<evidence type="ECO:0008006" key="2">
    <source>
        <dbReference type="Google" id="ProtNLM"/>
    </source>
</evidence>
<name>A0A381RSQ8_9ZZZZ</name>
<organism evidence="1">
    <name type="scientific">marine metagenome</name>
    <dbReference type="NCBI Taxonomy" id="408172"/>
    <lineage>
        <taxon>unclassified sequences</taxon>
        <taxon>metagenomes</taxon>
        <taxon>ecological metagenomes</taxon>
    </lineage>
</organism>
<proteinExistence type="predicted"/>
<sequence>MTKIYLSLRRNVFYLFFTVLFVTCISAKNYSIEGVVIDSEGNKIAKTTVLLLGEDGTEVQRTETSKKRLGRGGGKFKFKKVLPGGYSLQVDAGEMGNANVPVVIADDDLSDIEIILSKATSKAKQKTEPITPSKSDTLKTDIPLITPSKKIPLPPLRDGDTTSKVEEEPFFDYKSKIPDIQSQIDSLKIIMKLYEKTREMPTIKEELLDLIKVPNRLHRITMHNGTIVLGEIIEERIDKIVLKTNIGLLVLDQETIMMIEEELPAAAVVEFIEDPQVEIFSGKEVITGSVTNTGKKRGDFIRVIANLWTKTTELAAKDSAFINGIKMTYNTGVRTDTALEPDQTASFRVEVPLSDSLKVQYRTFDIRWEE</sequence>
<dbReference type="Gene3D" id="2.60.40.10">
    <property type="entry name" value="Immunoglobulins"/>
    <property type="match status" value="1"/>
</dbReference>